<accession>A0AAV4SFQ6</accession>
<gene>
    <name evidence="1" type="ORF">CEXT_269421</name>
</gene>
<sequence>MYEVLFQYTTRGGHKFSRKETKKGKRKKEKKLFVYVHVHVKVSYSGHQTLTTTYDPGIYRRSFNSFGVNSISAVACQIARNHCQPKPYEWTVKNWSMACRSWRYN</sequence>
<reference evidence="1 2" key="1">
    <citation type="submission" date="2021-06" db="EMBL/GenBank/DDBJ databases">
        <title>Caerostris extrusa draft genome.</title>
        <authorList>
            <person name="Kono N."/>
            <person name="Arakawa K."/>
        </authorList>
    </citation>
    <scope>NUCLEOTIDE SEQUENCE [LARGE SCALE GENOMIC DNA]</scope>
</reference>
<organism evidence="1 2">
    <name type="scientific">Caerostris extrusa</name>
    <name type="common">Bark spider</name>
    <name type="synonym">Caerostris bankana</name>
    <dbReference type="NCBI Taxonomy" id="172846"/>
    <lineage>
        <taxon>Eukaryota</taxon>
        <taxon>Metazoa</taxon>
        <taxon>Ecdysozoa</taxon>
        <taxon>Arthropoda</taxon>
        <taxon>Chelicerata</taxon>
        <taxon>Arachnida</taxon>
        <taxon>Araneae</taxon>
        <taxon>Araneomorphae</taxon>
        <taxon>Entelegynae</taxon>
        <taxon>Araneoidea</taxon>
        <taxon>Araneidae</taxon>
        <taxon>Caerostris</taxon>
    </lineage>
</organism>
<protein>
    <submittedName>
        <fullName evidence="1">Uncharacterized protein</fullName>
    </submittedName>
</protein>
<proteinExistence type="predicted"/>
<comment type="caution">
    <text evidence="1">The sequence shown here is derived from an EMBL/GenBank/DDBJ whole genome shotgun (WGS) entry which is preliminary data.</text>
</comment>
<evidence type="ECO:0000313" key="1">
    <source>
        <dbReference type="EMBL" id="GIY31302.1"/>
    </source>
</evidence>
<keyword evidence="2" id="KW-1185">Reference proteome</keyword>
<dbReference type="AlphaFoldDB" id="A0AAV4SFQ6"/>
<evidence type="ECO:0000313" key="2">
    <source>
        <dbReference type="Proteomes" id="UP001054945"/>
    </source>
</evidence>
<name>A0AAV4SFQ6_CAEEX</name>
<dbReference type="EMBL" id="BPLR01009356">
    <property type="protein sequence ID" value="GIY31302.1"/>
    <property type="molecule type" value="Genomic_DNA"/>
</dbReference>
<dbReference type="Proteomes" id="UP001054945">
    <property type="component" value="Unassembled WGS sequence"/>
</dbReference>